<keyword evidence="4 5" id="KW-0862">Zinc</keyword>
<sequence>MCVTCVKYCRGSLLERLANGGSLVVAEGYVFEFERRGYLQAGAFVPEVVIERPDLVKILHEEFVHAGSEVVLAFTYYGHREKLRLIGKEDQLETMNRRALTIAREVARATGTLFAGNICNSTVYRRDDEEIKAKVEDMFREQIEWAVDEGADFIVGETFGELGEAMLALESIKKYGKGVPAVITLASAGRDFTFDEVPFEDACRQLEESGAAVVGLNCGRGPKTILPLIKKVRASCKGPIACLPVPYSTNEDYPTMQSLTDKETGKPAFPYDLPGHTCTRTEIEEFAKSCQEIGVNYVGLCCGNASHYTRIVAEVYGRRPPASRFSPDMSKHFMYGDKSKFNQYHTEDMVKFTKAEK</sequence>
<keyword evidence="8" id="KW-1185">Reference proteome</keyword>
<comment type="pathway">
    <text evidence="3">Amino-acid biosynthesis; L-methionine biosynthesis via de novo pathway.</text>
</comment>
<evidence type="ECO:0000256" key="2">
    <source>
        <dbReference type="ARBA" id="ARBA00022679"/>
    </source>
</evidence>
<name>A0AAV2HGC9_LYMST</name>
<dbReference type="InterPro" id="IPR036589">
    <property type="entry name" value="HCY_dom_sf"/>
</dbReference>
<dbReference type="GO" id="GO:0032259">
    <property type="term" value="P:methylation"/>
    <property type="evidence" value="ECO:0007669"/>
    <property type="project" value="UniProtKB-KW"/>
</dbReference>
<keyword evidence="4 5" id="KW-0479">Metal-binding</keyword>
<dbReference type="PROSITE" id="PS50970">
    <property type="entry name" value="HCY"/>
    <property type="match status" value="1"/>
</dbReference>
<dbReference type="PIRSF" id="PIRSF037505">
    <property type="entry name" value="Betaine_HMT"/>
    <property type="match status" value="1"/>
</dbReference>
<evidence type="ECO:0000256" key="5">
    <source>
        <dbReference type="PROSITE-ProRule" id="PRU00333"/>
    </source>
</evidence>
<protein>
    <recommendedName>
        <fullName evidence="6">Hcy-binding domain-containing protein</fullName>
    </recommendedName>
</protein>
<dbReference type="EMBL" id="CAXITT010000125">
    <property type="protein sequence ID" value="CAL1532769.1"/>
    <property type="molecule type" value="Genomic_DNA"/>
</dbReference>
<feature type="binding site" evidence="4 5">
    <location>
        <position position="302"/>
    </location>
    <ligand>
        <name>Zn(2+)</name>
        <dbReference type="ChEBI" id="CHEBI:29105"/>
    </ligand>
</feature>
<evidence type="ECO:0000256" key="3">
    <source>
        <dbReference type="ARBA" id="ARBA00034478"/>
    </source>
</evidence>
<dbReference type="InterPro" id="IPR003726">
    <property type="entry name" value="HCY_dom"/>
</dbReference>
<dbReference type="PANTHER" id="PTHR11103">
    <property type="entry name" value="SLR1189 PROTEIN"/>
    <property type="match status" value="1"/>
</dbReference>
<accession>A0AAV2HGC9</accession>
<feature type="binding site" evidence="4 5">
    <location>
        <position position="218"/>
    </location>
    <ligand>
        <name>Zn(2+)</name>
        <dbReference type="ChEBI" id="CHEBI:29105"/>
    </ligand>
</feature>
<evidence type="ECO:0000256" key="1">
    <source>
        <dbReference type="ARBA" id="ARBA00022603"/>
    </source>
</evidence>
<dbReference type="Gene3D" id="3.20.20.330">
    <property type="entry name" value="Homocysteine-binding-like domain"/>
    <property type="match status" value="1"/>
</dbReference>
<dbReference type="InterPro" id="IPR017226">
    <property type="entry name" value="BHMT-like"/>
</dbReference>
<dbReference type="GO" id="GO:0009086">
    <property type="term" value="P:methionine biosynthetic process"/>
    <property type="evidence" value="ECO:0007669"/>
    <property type="project" value="InterPro"/>
</dbReference>
<evidence type="ECO:0000259" key="6">
    <source>
        <dbReference type="PROSITE" id="PS50970"/>
    </source>
</evidence>
<reference evidence="7 8" key="1">
    <citation type="submission" date="2024-04" db="EMBL/GenBank/DDBJ databases">
        <authorList>
            <consortium name="Genoscope - CEA"/>
            <person name="William W."/>
        </authorList>
    </citation>
    <scope>NUCLEOTIDE SEQUENCE [LARGE SCALE GENOMIC DNA]</scope>
</reference>
<keyword evidence="2 5" id="KW-0808">Transferase</keyword>
<comment type="caution">
    <text evidence="7">The sequence shown here is derived from an EMBL/GenBank/DDBJ whole genome shotgun (WGS) entry which is preliminary data.</text>
</comment>
<evidence type="ECO:0000256" key="4">
    <source>
        <dbReference type="PIRSR" id="PIRSR037505-2"/>
    </source>
</evidence>
<evidence type="ECO:0000313" key="7">
    <source>
        <dbReference type="EMBL" id="CAL1532769.1"/>
    </source>
</evidence>
<dbReference type="GO" id="GO:0008270">
    <property type="term" value="F:zinc ion binding"/>
    <property type="evidence" value="ECO:0007669"/>
    <property type="project" value="InterPro"/>
</dbReference>
<dbReference type="SUPFAM" id="SSF82282">
    <property type="entry name" value="Homocysteine S-methyltransferase"/>
    <property type="match status" value="1"/>
</dbReference>
<dbReference type="Proteomes" id="UP001497497">
    <property type="component" value="Unassembled WGS sequence"/>
</dbReference>
<evidence type="ECO:0000313" key="8">
    <source>
        <dbReference type="Proteomes" id="UP001497497"/>
    </source>
</evidence>
<feature type="binding site" evidence="4 5">
    <location>
        <position position="301"/>
    </location>
    <ligand>
        <name>Zn(2+)</name>
        <dbReference type="ChEBI" id="CHEBI:29105"/>
    </ligand>
</feature>
<dbReference type="AlphaFoldDB" id="A0AAV2HGC9"/>
<comment type="cofactor">
    <cofactor evidence="4">
        <name>Zn(2+)</name>
        <dbReference type="ChEBI" id="CHEBI:29105"/>
    </cofactor>
    <text evidence="4">Binds 1 zinc ion per subunit.</text>
</comment>
<gene>
    <name evidence="7" type="ORF">GSLYS_00006787001</name>
</gene>
<dbReference type="GO" id="GO:0008168">
    <property type="term" value="F:methyltransferase activity"/>
    <property type="evidence" value="ECO:0007669"/>
    <property type="project" value="UniProtKB-UniRule"/>
</dbReference>
<keyword evidence="1 5" id="KW-0489">Methyltransferase</keyword>
<proteinExistence type="predicted"/>
<dbReference type="CDD" id="cd00945">
    <property type="entry name" value="Aldolase_Class_I"/>
    <property type="match status" value="1"/>
</dbReference>
<dbReference type="PANTHER" id="PTHR11103:SF18">
    <property type="entry name" value="SLR1189 PROTEIN"/>
    <property type="match status" value="1"/>
</dbReference>
<feature type="domain" description="Hcy-binding" evidence="6">
    <location>
        <begin position="11"/>
        <end position="316"/>
    </location>
</feature>
<organism evidence="7 8">
    <name type="scientific">Lymnaea stagnalis</name>
    <name type="common">Great pond snail</name>
    <name type="synonym">Helix stagnalis</name>
    <dbReference type="NCBI Taxonomy" id="6523"/>
    <lineage>
        <taxon>Eukaryota</taxon>
        <taxon>Metazoa</taxon>
        <taxon>Spiralia</taxon>
        <taxon>Lophotrochozoa</taxon>
        <taxon>Mollusca</taxon>
        <taxon>Gastropoda</taxon>
        <taxon>Heterobranchia</taxon>
        <taxon>Euthyneura</taxon>
        <taxon>Panpulmonata</taxon>
        <taxon>Hygrophila</taxon>
        <taxon>Lymnaeoidea</taxon>
        <taxon>Lymnaeidae</taxon>
        <taxon>Lymnaea</taxon>
    </lineage>
</organism>
<dbReference type="Pfam" id="PF02574">
    <property type="entry name" value="S-methyl_trans"/>
    <property type="match status" value="1"/>
</dbReference>